<gene>
    <name evidence="2" type="ORF">AC631_00813</name>
</gene>
<name>A0A0V1Q4W8_9ASCO</name>
<protein>
    <submittedName>
        <fullName evidence="2">Uncharacterized protein</fullName>
    </submittedName>
</protein>
<keyword evidence="3" id="KW-1185">Reference proteome</keyword>
<feature type="region of interest" description="Disordered" evidence="1">
    <location>
        <begin position="638"/>
        <end position="666"/>
    </location>
</feature>
<evidence type="ECO:0000256" key="1">
    <source>
        <dbReference type="SAM" id="MobiDB-lite"/>
    </source>
</evidence>
<dbReference type="RefSeq" id="XP_015469599.1">
    <property type="nucleotide sequence ID" value="XM_015609643.1"/>
</dbReference>
<accession>A0A0V1Q4W8</accession>
<organism evidence="2 3">
    <name type="scientific">Debaryomyces fabryi</name>
    <dbReference type="NCBI Taxonomy" id="58627"/>
    <lineage>
        <taxon>Eukaryota</taxon>
        <taxon>Fungi</taxon>
        <taxon>Dikarya</taxon>
        <taxon>Ascomycota</taxon>
        <taxon>Saccharomycotina</taxon>
        <taxon>Pichiomycetes</taxon>
        <taxon>Debaryomycetaceae</taxon>
        <taxon>Debaryomyces</taxon>
    </lineage>
</organism>
<dbReference type="OrthoDB" id="4024918at2759"/>
<feature type="region of interest" description="Disordered" evidence="1">
    <location>
        <begin position="548"/>
        <end position="600"/>
    </location>
</feature>
<dbReference type="EMBL" id="LMYN01000009">
    <property type="protein sequence ID" value="KSA03497.1"/>
    <property type="molecule type" value="Genomic_DNA"/>
</dbReference>
<feature type="compositionally biased region" description="Basic residues" evidence="1">
    <location>
        <begin position="548"/>
        <end position="557"/>
    </location>
</feature>
<dbReference type="AlphaFoldDB" id="A0A0V1Q4W8"/>
<proteinExistence type="predicted"/>
<comment type="caution">
    <text evidence="2">The sequence shown here is derived from an EMBL/GenBank/DDBJ whole genome shotgun (WGS) entry which is preliminary data.</text>
</comment>
<reference evidence="2 3" key="1">
    <citation type="submission" date="2015-11" db="EMBL/GenBank/DDBJ databases">
        <title>The genome of Debaryomyces fabryi.</title>
        <authorList>
            <person name="Tafer H."/>
            <person name="Lopandic K."/>
        </authorList>
    </citation>
    <scope>NUCLEOTIDE SEQUENCE [LARGE SCALE GENOMIC DNA]</scope>
    <source>
        <strain evidence="2 3">CBS 789</strain>
    </source>
</reference>
<evidence type="ECO:0000313" key="3">
    <source>
        <dbReference type="Proteomes" id="UP000054251"/>
    </source>
</evidence>
<dbReference type="GeneID" id="26837822"/>
<dbReference type="Proteomes" id="UP000054251">
    <property type="component" value="Unassembled WGS sequence"/>
</dbReference>
<sequence length="879" mass="100170">MNTPKAMAIKVPEIEHLVSSIERIRKQVQKINGLVPKVLLENFTKCLQALELKYVTHLVPVLECAVNDLFEEIHKNSQQRNFPVKDQNLIYVLILLIVNETAKVFAPKTMRYWQIVHVCMIDLKVTRSILTVKDVMYLDVSNDVTTDLLKDSVSKTNSNWLSAMLLVRMYAAKGTIESHLIPRGFYNKLETILHSNNDFTTTNYLLKITKYLPKVSIYKESQKGSLTVNITQRPTFLQEIPSSVTNGSLDVIYYLSSLNKTFRNLYQLKCVSSRSIDLNKSFEKGDLMFLQVIDKVMILWNSNEESLAPIYINLNNLKKFKINQELKIELEISKRNEFWNIYSLVTLDSKSESLKLSIELKKIQLVPSFLKILRFIVTHNISKISIATTTVSAVSQTADQESPKQISASLSSESQLSNIDFSRVGLNNFPNGQKLISNSKILSKKSNSSCMTSQSNLDLVPSIKEKLRNHKTKENSSLVKVPPEFFGEDPLSIEPLQSENDSIKFQEFLENNKQSISRASSIYCAQQVNTLPTPTKIINDLHKVSKRYGKKTKKQSHKRDIWDFSSSVPSSPLKKPKLVTNSIRSSKSTEPEHLAQSIIPDSLASPTLLVASRKRTNNEEPKENSDAQKGHNLFATKPQLKSKSENNNSSNNIEPTTPTKTRNQPRKLYDDLLDNSSAKKNNTIQVGESLTNDTYNREKSIRNFLDSITKLSECIKPSIGNAVDNLETQDRSLDMNTPAVGNSTTFLENDKRNVDATTVTDDSKTNNEKSLASIQKNISENSLLEDTTIKTSFHEYGSMFKEHDINKQYSLIYEGMNLLSSNLINRIKKFENDIFQKQKELHEDLEMNFKHIAIQHCENLKNFNNYVKMKSDEIFKDFQ</sequence>
<evidence type="ECO:0000313" key="2">
    <source>
        <dbReference type="EMBL" id="KSA03497.1"/>
    </source>
</evidence>
<feature type="compositionally biased region" description="Polar residues" evidence="1">
    <location>
        <begin position="653"/>
        <end position="662"/>
    </location>
</feature>